<dbReference type="InterPro" id="IPR013653">
    <property type="entry name" value="GCN5-like_dom"/>
</dbReference>
<dbReference type="SUPFAM" id="SSF55729">
    <property type="entry name" value="Acyl-CoA N-acyltransferases (Nat)"/>
    <property type="match status" value="1"/>
</dbReference>
<proteinExistence type="predicted"/>
<keyword evidence="3" id="KW-1185">Reference proteome</keyword>
<name>A0A1I4L196_9FIRM</name>
<dbReference type="Proteomes" id="UP000199520">
    <property type="component" value="Unassembled WGS sequence"/>
</dbReference>
<dbReference type="AlphaFoldDB" id="A0A1I4L196"/>
<dbReference type="PROSITE" id="PS51186">
    <property type="entry name" value="GNAT"/>
    <property type="match status" value="1"/>
</dbReference>
<accession>A0A1I4L196</accession>
<dbReference type="InterPro" id="IPR000182">
    <property type="entry name" value="GNAT_dom"/>
</dbReference>
<reference evidence="3" key="1">
    <citation type="submission" date="2016-10" db="EMBL/GenBank/DDBJ databases">
        <authorList>
            <person name="Varghese N."/>
            <person name="Submissions S."/>
        </authorList>
    </citation>
    <scope>NUCLEOTIDE SEQUENCE [LARGE SCALE GENOMIC DNA]</scope>
    <source>
        <strain evidence="3">DSM 13327</strain>
    </source>
</reference>
<dbReference type="Pfam" id="PF08445">
    <property type="entry name" value="FR47"/>
    <property type="match status" value="1"/>
</dbReference>
<sequence length="274" mass="31700">MILLLSEKNRDEVIQYLRQERFASAFILGNVLEFGLDNCKDQRRCGDYYGYFLKGRLVGILPFYNMGSCIPLFHEEEAIEPFAQIMTQRSLEALIGMKRFVQPLYEIISGEKNTLAYQDSSYFVNESLKPFQLEGSSVAEANELEHHRVVTFVKDAYWHGFHQQYSLEEVEAFVEQRGIEEELLFFMAKDKMVAQAYIQACTDKINQIGGVYTVEEERGKGYCKALVSKLCHNIIKRGKTPTLIVRKNNFSAVRAYTSLGFSYFDDYLLIKFQV</sequence>
<dbReference type="EMBL" id="FOTS01000021">
    <property type="protein sequence ID" value="SFL84790.1"/>
    <property type="molecule type" value="Genomic_DNA"/>
</dbReference>
<dbReference type="Gene3D" id="3.40.630.30">
    <property type="match status" value="1"/>
</dbReference>
<evidence type="ECO:0000259" key="1">
    <source>
        <dbReference type="PROSITE" id="PS51186"/>
    </source>
</evidence>
<dbReference type="RefSeq" id="WP_090937685.1">
    <property type="nucleotide sequence ID" value="NZ_FOTS01000021.1"/>
</dbReference>
<evidence type="ECO:0000313" key="3">
    <source>
        <dbReference type="Proteomes" id="UP000199520"/>
    </source>
</evidence>
<gene>
    <name evidence="2" type="ORF">SAMN04490355_102127</name>
</gene>
<feature type="domain" description="N-acetyltransferase" evidence="1">
    <location>
        <begin position="136"/>
        <end position="274"/>
    </location>
</feature>
<evidence type="ECO:0000313" key="2">
    <source>
        <dbReference type="EMBL" id="SFL84790.1"/>
    </source>
</evidence>
<organism evidence="2 3">
    <name type="scientific">Pelosinus propionicus DSM 13327</name>
    <dbReference type="NCBI Taxonomy" id="1123291"/>
    <lineage>
        <taxon>Bacteria</taxon>
        <taxon>Bacillati</taxon>
        <taxon>Bacillota</taxon>
        <taxon>Negativicutes</taxon>
        <taxon>Selenomonadales</taxon>
        <taxon>Sporomusaceae</taxon>
        <taxon>Pelosinus</taxon>
    </lineage>
</organism>
<dbReference type="InterPro" id="IPR016181">
    <property type="entry name" value="Acyl_CoA_acyltransferase"/>
</dbReference>
<dbReference type="OrthoDB" id="248489at2"/>
<dbReference type="STRING" id="1123291.SAMN04490355_102127"/>
<protein>
    <recommendedName>
        <fullName evidence="1">N-acetyltransferase domain-containing protein</fullName>
    </recommendedName>
</protein>
<dbReference type="GO" id="GO:0016747">
    <property type="term" value="F:acyltransferase activity, transferring groups other than amino-acyl groups"/>
    <property type="evidence" value="ECO:0007669"/>
    <property type="project" value="InterPro"/>
</dbReference>